<gene>
    <name evidence="1" type="ORF">KP509_16G012600</name>
</gene>
<proteinExistence type="predicted"/>
<dbReference type="AlphaFoldDB" id="A0A8T2SY94"/>
<reference evidence="1" key="1">
    <citation type="submission" date="2021-08" db="EMBL/GenBank/DDBJ databases">
        <title>WGS assembly of Ceratopteris richardii.</title>
        <authorList>
            <person name="Marchant D.B."/>
            <person name="Chen G."/>
            <person name="Jenkins J."/>
            <person name="Shu S."/>
            <person name="Leebens-Mack J."/>
            <person name="Grimwood J."/>
            <person name="Schmutz J."/>
            <person name="Soltis P."/>
            <person name="Soltis D."/>
            <person name="Chen Z.-H."/>
        </authorList>
    </citation>
    <scope>NUCLEOTIDE SEQUENCE</scope>
    <source>
        <strain evidence="1">Whitten #5841</strain>
        <tissue evidence="1">Leaf</tissue>
    </source>
</reference>
<dbReference type="Proteomes" id="UP000825935">
    <property type="component" value="Chromosome 16"/>
</dbReference>
<name>A0A8T2SY94_CERRI</name>
<evidence type="ECO:0000313" key="2">
    <source>
        <dbReference type="Proteomes" id="UP000825935"/>
    </source>
</evidence>
<dbReference type="EMBL" id="CM035421">
    <property type="protein sequence ID" value="KAH7387252.1"/>
    <property type="molecule type" value="Genomic_DNA"/>
</dbReference>
<comment type="caution">
    <text evidence="1">The sequence shown here is derived from an EMBL/GenBank/DDBJ whole genome shotgun (WGS) entry which is preliminary data.</text>
</comment>
<organism evidence="1 2">
    <name type="scientific">Ceratopteris richardii</name>
    <name type="common">Triangle waterfern</name>
    <dbReference type="NCBI Taxonomy" id="49495"/>
    <lineage>
        <taxon>Eukaryota</taxon>
        <taxon>Viridiplantae</taxon>
        <taxon>Streptophyta</taxon>
        <taxon>Embryophyta</taxon>
        <taxon>Tracheophyta</taxon>
        <taxon>Polypodiopsida</taxon>
        <taxon>Polypodiidae</taxon>
        <taxon>Polypodiales</taxon>
        <taxon>Pteridineae</taxon>
        <taxon>Pteridaceae</taxon>
        <taxon>Parkerioideae</taxon>
        <taxon>Ceratopteris</taxon>
    </lineage>
</organism>
<accession>A0A8T2SY94</accession>
<keyword evidence="2" id="KW-1185">Reference proteome</keyword>
<sequence>MGSTPLPSKKLTAKILKEVQTKCRKTLIQCVTTSKATTLRMHVDDHLATLECIQLRPQPTMNLQPHVPRSPKHQAKNMKALVQPTLDRCVQGSKQFDYPPHCTSSFSLWLDMRARHSNHDRHRGNT</sequence>
<evidence type="ECO:0000313" key="1">
    <source>
        <dbReference type="EMBL" id="KAH7387252.1"/>
    </source>
</evidence>
<protein>
    <submittedName>
        <fullName evidence="1">Uncharacterized protein</fullName>
    </submittedName>
</protein>